<dbReference type="InterPro" id="IPR036280">
    <property type="entry name" value="Multihaem_cyt_sf"/>
</dbReference>
<accession>A0A6B3NLA1</accession>
<sequence>MKQLMVLFLVLLAAMLWFIRPAKSQVSQPTLEKATLEEINQLWKESAHALNGVNCSSCHQNRKTKALITKPTHDSCQSCHPQAVDTFLLGKHGIRLLEDLPPLTIALAHLPMQVSAQNKLMNCNACHNVHSVNTYQAAVNSCLTCHQDAHSLNYKYSPHAQLFQAEGILPRPSSKSVTSGTSHRF</sequence>
<evidence type="ECO:0000313" key="1">
    <source>
        <dbReference type="EMBL" id="NER30934.1"/>
    </source>
</evidence>
<reference evidence="1" key="1">
    <citation type="submission" date="2019-11" db="EMBL/GenBank/DDBJ databases">
        <title>Genomic insights into an expanded diversity of filamentous marine cyanobacteria reveals the extraordinary biosynthetic potential of Moorea and Okeania.</title>
        <authorList>
            <person name="Ferreira Leao T."/>
            <person name="Wang M."/>
            <person name="Moss N."/>
            <person name="Da Silva R."/>
            <person name="Sanders J."/>
            <person name="Nurk S."/>
            <person name="Gurevich A."/>
            <person name="Humphrey G."/>
            <person name="Reher R."/>
            <person name="Zhu Q."/>
            <person name="Belda-Ferre P."/>
            <person name="Glukhov E."/>
            <person name="Rex R."/>
            <person name="Dorrestein P.C."/>
            <person name="Knight R."/>
            <person name="Pevzner P."/>
            <person name="Gerwick W.H."/>
            <person name="Gerwick L."/>
        </authorList>
    </citation>
    <scope>NUCLEOTIDE SEQUENCE</scope>
    <source>
        <strain evidence="1">SIO1C4</strain>
    </source>
</reference>
<dbReference type="AlphaFoldDB" id="A0A6B3NLA1"/>
<dbReference type="EMBL" id="JAAHFQ010000678">
    <property type="protein sequence ID" value="NER30934.1"/>
    <property type="molecule type" value="Genomic_DNA"/>
</dbReference>
<dbReference type="SUPFAM" id="SSF48695">
    <property type="entry name" value="Multiheme cytochromes"/>
    <property type="match status" value="1"/>
</dbReference>
<organism evidence="1">
    <name type="scientific">Symploca sp. SIO1C4</name>
    <dbReference type="NCBI Taxonomy" id="2607765"/>
    <lineage>
        <taxon>Bacteria</taxon>
        <taxon>Bacillati</taxon>
        <taxon>Cyanobacteriota</taxon>
        <taxon>Cyanophyceae</taxon>
        <taxon>Coleofasciculales</taxon>
        <taxon>Coleofasciculaceae</taxon>
        <taxon>Symploca</taxon>
    </lineage>
</organism>
<protein>
    <submittedName>
        <fullName evidence="1">Cytochrome c3 family protein</fullName>
    </submittedName>
</protein>
<gene>
    <name evidence="1" type="ORF">F6J89_25765</name>
</gene>
<name>A0A6B3NLA1_9CYAN</name>
<dbReference type="Gene3D" id="1.10.780.10">
    <property type="entry name" value="Hydroxylamine Oxidoreductase, Chain A, domain 1"/>
    <property type="match status" value="1"/>
</dbReference>
<comment type="caution">
    <text evidence="1">The sequence shown here is derived from an EMBL/GenBank/DDBJ whole genome shotgun (WGS) entry which is preliminary data.</text>
</comment>
<proteinExistence type="predicted"/>